<name>A0ABP8XRH6_9MICO</name>
<dbReference type="Proteomes" id="UP001500843">
    <property type="component" value="Unassembled WGS sequence"/>
</dbReference>
<keyword evidence="2" id="KW-1185">Reference proteome</keyword>
<dbReference type="InterPro" id="IPR038056">
    <property type="entry name" value="YjbR-like_sf"/>
</dbReference>
<accession>A0ABP8XRH6</accession>
<evidence type="ECO:0000313" key="1">
    <source>
        <dbReference type="EMBL" id="GAA4712364.1"/>
    </source>
</evidence>
<reference evidence="2" key="1">
    <citation type="journal article" date="2019" name="Int. J. Syst. Evol. Microbiol.">
        <title>The Global Catalogue of Microorganisms (GCM) 10K type strain sequencing project: providing services to taxonomists for standard genome sequencing and annotation.</title>
        <authorList>
            <consortium name="The Broad Institute Genomics Platform"/>
            <consortium name="The Broad Institute Genome Sequencing Center for Infectious Disease"/>
            <person name="Wu L."/>
            <person name="Ma J."/>
        </authorList>
    </citation>
    <scope>NUCLEOTIDE SEQUENCE [LARGE SCALE GENOMIC DNA]</scope>
    <source>
        <strain evidence="2">JCM 17975</strain>
    </source>
</reference>
<sequence>MTEPLDRIRELCLALPEVTEKLSHGSPTWFVKKTFVNFADHTHGGPLAIWCAAAPGAQEEAIEKEPDRFYRPPYVGVRGWLGVRLDVDVDWDEIAAIIEDAYRQVAPKRLLAELDEQQTSTND</sequence>
<dbReference type="InterPro" id="IPR058532">
    <property type="entry name" value="YjbR/MT2646/Rv2570-like"/>
</dbReference>
<dbReference type="GO" id="GO:0003677">
    <property type="term" value="F:DNA binding"/>
    <property type="evidence" value="ECO:0007669"/>
    <property type="project" value="UniProtKB-KW"/>
</dbReference>
<dbReference type="SUPFAM" id="SSF142906">
    <property type="entry name" value="YjbR-like"/>
    <property type="match status" value="1"/>
</dbReference>
<comment type="caution">
    <text evidence="1">The sequence shown here is derived from an EMBL/GenBank/DDBJ whole genome shotgun (WGS) entry which is preliminary data.</text>
</comment>
<protein>
    <submittedName>
        <fullName evidence="1">MmcQ/YjbR family DNA-binding protein</fullName>
    </submittedName>
</protein>
<organism evidence="1 2">
    <name type="scientific">Promicromonospora umidemergens</name>
    <dbReference type="NCBI Taxonomy" id="629679"/>
    <lineage>
        <taxon>Bacteria</taxon>
        <taxon>Bacillati</taxon>
        <taxon>Actinomycetota</taxon>
        <taxon>Actinomycetes</taxon>
        <taxon>Micrococcales</taxon>
        <taxon>Promicromonosporaceae</taxon>
        <taxon>Promicromonospora</taxon>
    </lineage>
</organism>
<dbReference type="EMBL" id="BAABHM010000017">
    <property type="protein sequence ID" value="GAA4712364.1"/>
    <property type="molecule type" value="Genomic_DNA"/>
</dbReference>
<proteinExistence type="predicted"/>
<gene>
    <name evidence="1" type="ORF">GCM10023198_39010</name>
</gene>
<keyword evidence="1" id="KW-0238">DNA-binding</keyword>
<dbReference type="Gene3D" id="3.90.1150.30">
    <property type="match status" value="1"/>
</dbReference>
<dbReference type="Pfam" id="PF04237">
    <property type="entry name" value="YjbR"/>
    <property type="match status" value="1"/>
</dbReference>
<dbReference type="RefSeq" id="WP_253874254.1">
    <property type="nucleotide sequence ID" value="NZ_BAABHM010000017.1"/>
</dbReference>
<evidence type="ECO:0000313" key="2">
    <source>
        <dbReference type="Proteomes" id="UP001500843"/>
    </source>
</evidence>